<sequence>MSFLTRNLLQWTSKRTFTGFSSFSPLRSLGSRLNRPLMQANPMQVTLQSQPQSNTPSVFGSLFDLTQRRWKSRGNTFQPSTFKRKRRVGFLARARSRTGQQILKRRKNKNRWYLTY</sequence>
<gene>
    <name evidence="5" type="ORF">KLDO_g4460B</name>
</gene>
<dbReference type="GO" id="GO:0006412">
    <property type="term" value="P:translation"/>
    <property type="evidence" value="ECO:0007669"/>
    <property type="project" value="InterPro"/>
</dbReference>
<dbReference type="NCBIfam" id="TIGR01030">
    <property type="entry name" value="rpmH_bact"/>
    <property type="match status" value="1"/>
</dbReference>
<evidence type="ECO:0000256" key="4">
    <source>
        <dbReference type="ARBA" id="ARBA00035274"/>
    </source>
</evidence>
<evidence type="ECO:0000256" key="1">
    <source>
        <dbReference type="ARBA" id="ARBA00010111"/>
    </source>
</evidence>
<dbReference type="FunFam" id="1.10.287.3980:FF:000001">
    <property type="entry name" value="Mitochondrial ribosomal protein L34"/>
    <property type="match status" value="1"/>
</dbReference>
<dbReference type="GO" id="GO:0003735">
    <property type="term" value="F:structural constituent of ribosome"/>
    <property type="evidence" value="ECO:0007669"/>
    <property type="project" value="InterPro"/>
</dbReference>
<keyword evidence="6" id="KW-1185">Reference proteome</keyword>
<keyword evidence="3" id="KW-0687">Ribonucleoprotein</keyword>
<dbReference type="InterPro" id="IPR000271">
    <property type="entry name" value="Ribosomal_bL34"/>
</dbReference>
<reference evidence="5 6" key="1">
    <citation type="submission" date="2014-03" db="EMBL/GenBank/DDBJ databases">
        <title>The genome of Kluyveromyces dobzhanskii.</title>
        <authorList>
            <person name="Nystedt B."/>
            <person name="Astrom S."/>
        </authorList>
    </citation>
    <scope>NUCLEOTIDE SEQUENCE [LARGE SCALE GENOMIC DNA]</scope>
    <source>
        <strain evidence="5 6">CBS 2104</strain>
    </source>
</reference>
<proteinExistence type="inferred from homology"/>
<dbReference type="EMBL" id="CCBQ010000047">
    <property type="protein sequence ID" value="CDO96251.1"/>
    <property type="molecule type" value="Genomic_DNA"/>
</dbReference>
<evidence type="ECO:0000256" key="3">
    <source>
        <dbReference type="ARBA" id="ARBA00023274"/>
    </source>
</evidence>
<comment type="caution">
    <text evidence="5">The sequence shown here is derived from an EMBL/GenBank/DDBJ whole genome shotgun (WGS) entry which is preliminary data.</text>
</comment>
<dbReference type="Pfam" id="PF00468">
    <property type="entry name" value="Ribosomal_L34"/>
    <property type="match status" value="1"/>
</dbReference>
<dbReference type="PANTHER" id="PTHR14503">
    <property type="entry name" value="MITOCHONDRIAL RIBOSOMAL PROTEIN 34 FAMILY MEMBER"/>
    <property type="match status" value="1"/>
</dbReference>
<evidence type="ECO:0000313" key="6">
    <source>
        <dbReference type="Proteomes" id="UP000031516"/>
    </source>
</evidence>
<accession>A0A0A8LDC1</accession>
<comment type="similarity">
    <text evidence="1">Belongs to the bacterial ribosomal protein bL34 family.</text>
</comment>
<dbReference type="GO" id="GO:0005762">
    <property type="term" value="C:mitochondrial large ribosomal subunit"/>
    <property type="evidence" value="ECO:0007669"/>
    <property type="project" value="TreeGrafter"/>
</dbReference>
<dbReference type="Gene3D" id="1.10.287.3980">
    <property type="match status" value="1"/>
</dbReference>
<dbReference type="PANTHER" id="PTHR14503:SF4">
    <property type="entry name" value="LARGE RIBOSOMAL SUBUNIT PROTEIN BL34M"/>
    <property type="match status" value="1"/>
</dbReference>
<organism evidence="5 6">
    <name type="scientific">Kluyveromyces dobzhanskii CBS 2104</name>
    <dbReference type="NCBI Taxonomy" id="1427455"/>
    <lineage>
        <taxon>Eukaryota</taxon>
        <taxon>Fungi</taxon>
        <taxon>Dikarya</taxon>
        <taxon>Ascomycota</taxon>
        <taxon>Saccharomycotina</taxon>
        <taxon>Saccharomycetes</taxon>
        <taxon>Saccharomycetales</taxon>
        <taxon>Saccharomycetaceae</taxon>
        <taxon>Kluyveromyces</taxon>
    </lineage>
</organism>
<evidence type="ECO:0000313" key="5">
    <source>
        <dbReference type="EMBL" id="CDO96251.1"/>
    </source>
</evidence>
<evidence type="ECO:0000256" key="2">
    <source>
        <dbReference type="ARBA" id="ARBA00022980"/>
    </source>
</evidence>
<name>A0A0A8LDC1_9SACH</name>
<protein>
    <recommendedName>
        <fullName evidence="4">Large ribosomal subunit protein bL34m</fullName>
    </recommendedName>
</protein>
<dbReference type="Proteomes" id="UP000031516">
    <property type="component" value="Unassembled WGS sequence"/>
</dbReference>
<dbReference type="OrthoDB" id="431691at2759"/>
<keyword evidence="2" id="KW-0689">Ribosomal protein</keyword>
<dbReference type="AlphaFoldDB" id="A0A0A8LDC1"/>